<dbReference type="SMART" id="SM00325">
    <property type="entry name" value="RhoGEF"/>
    <property type="match status" value="1"/>
</dbReference>
<dbReference type="InterPro" id="IPR001331">
    <property type="entry name" value="GDS_CDC24_CS"/>
</dbReference>
<proteinExistence type="predicted"/>
<dbReference type="GO" id="GO:0005085">
    <property type="term" value="F:guanyl-nucleotide exchange factor activity"/>
    <property type="evidence" value="ECO:0007669"/>
    <property type="project" value="InterPro"/>
</dbReference>
<feature type="compositionally biased region" description="Polar residues" evidence="1">
    <location>
        <begin position="576"/>
        <end position="585"/>
    </location>
</feature>
<dbReference type="GO" id="GO:0035556">
    <property type="term" value="P:intracellular signal transduction"/>
    <property type="evidence" value="ECO:0007669"/>
    <property type="project" value="InterPro"/>
</dbReference>
<sequence length="678" mass="78138">MNQDDAKALLEVKSSVQDLIEADGNNVSNKKYWDLMSRIEVIEQKIIGIERRRRGTRFYHEGGRKNSVCRVVPEPDNHPTELDKRRFLAAKTIQSAYRRRKNLLLFKNTVQDFIKSPEAKVCRSRNNLIKEIETTERTYVECLLLVRNLYLIPLQSVKTDKERFGITNAELQILFINLEQLLRLHQIFFFNLKEEMGNWPVIQIGEVFLQQAPLFLFYITYINQFQKSTDLLREIKNREPNFVLFLNEQKKRPESNYLGLESLLITPVQRLPRYSLLLRELIKVTPEDHVDYDDLVYASERIALLNQTINAEKARFETVNVVERIVKPLNDQESERITELLIDKETKKPLRVFKGYESPMQLYINKNSKGISSDGYLFEELFLVVVKTEPNKTSEHVSFALDFNRKSSTDITLLPAGNIPQNSSLPRDAIHLIVSDNTTQESTSYTLHVVGKQADDIKKKLIKLINNSQNDKDAYRNSHNDEDQSTIVDRTVSEYRRIFEANLKVDSESLSIMDKYYPNDYMKKIRRKEEEKKARQSLQSPKPADTDNMMSKFMKALLLDDANKSNNASNKKLNVDSPTNNSSQDIKLKENQTDNSKPKGYVSPYSESEGRKSSDTVKSEKPKNYVSPYETSADLPTVGSTSGAQKKEEANQSGSNIVNDLFGLLLNKKKDTSGDTKK</sequence>
<keyword evidence="4" id="KW-1185">Reference proteome</keyword>
<dbReference type="PANTHER" id="PTHR12673:SF159">
    <property type="entry name" value="LD03170P"/>
    <property type="match status" value="1"/>
</dbReference>
<feature type="region of interest" description="Disordered" evidence="1">
    <location>
        <begin position="565"/>
        <end position="678"/>
    </location>
</feature>
<dbReference type="EMBL" id="JAOPGA020001138">
    <property type="protein sequence ID" value="KAL0485460.1"/>
    <property type="molecule type" value="Genomic_DNA"/>
</dbReference>
<organism evidence="3 4">
    <name type="scientific">Acrasis kona</name>
    <dbReference type="NCBI Taxonomy" id="1008807"/>
    <lineage>
        <taxon>Eukaryota</taxon>
        <taxon>Discoba</taxon>
        <taxon>Heterolobosea</taxon>
        <taxon>Tetramitia</taxon>
        <taxon>Eutetramitia</taxon>
        <taxon>Acrasidae</taxon>
        <taxon>Acrasis</taxon>
    </lineage>
</organism>
<dbReference type="CDD" id="cd00160">
    <property type="entry name" value="RhoGEF"/>
    <property type="match status" value="1"/>
</dbReference>
<dbReference type="GO" id="GO:0005737">
    <property type="term" value="C:cytoplasm"/>
    <property type="evidence" value="ECO:0007669"/>
    <property type="project" value="TreeGrafter"/>
</dbReference>
<feature type="region of interest" description="Disordered" evidence="1">
    <location>
        <begin position="528"/>
        <end position="548"/>
    </location>
</feature>
<evidence type="ECO:0000313" key="3">
    <source>
        <dbReference type="EMBL" id="KAL0485460.1"/>
    </source>
</evidence>
<accession>A0AAW2Z980</accession>
<dbReference type="AlphaFoldDB" id="A0AAW2Z980"/>
<dbReference type="Proteomes" id="UP001431209">
    <property type="component" value="Unassembled WGS sequence"/>
</dbReference>
<dbReference type="InterPro" id="IPR000219">
    <property type="entry name" value="DH_dom"/>
</dbReference>
<name>A0AAW2Z980_9EUKA</name>
<dbReference type="InterPro" id="IPR035899">
    <property type="entry name" value="DBL_dom_sf"/>
</dbReference>
<dbReference type="PROSITE" id="PS00741">
    <property type="entry name" value="DH_1"/>
    <property type="match status" value="1"/>
</dbReference>
<dbReference type="PROSITE" id="PS50010">
    <property type="entry name" value="DH_2"/>
    <property type="match status" value="1"/>
</dbReference>
<protein>
    <submittedName>
        <fullName evidence="3">RasGEF</fullName>
    </submittedName>
</protein>
<feature type="compositionally biased region" description="Basic and acidic residues" evidence="1">
    <location>
        <begin position="668"/>
        <end position="678"/>
    </location>
</feature>
<dbReference type="InterPro" id="IPR051092">
    <property type="entry name" value="FYVE_RhoGEF_PH"/>
</dbReference>
<evidence type="ECO:0000256" key="1">
    <source>
        <dbReference type="SAM" id="MobiDB-lite"/>
    </source>
</evidence>
<comment type="caution">
    <text evidence="3">The sequence shown here is derived from an EMBL/GenBank/DDBJ whole genome shotgun (WGS) entry which is preliminary data.</text>
</comment>
<dbReference type="Gene3D" id="1.20.900.10">
    <property type="entry name" value="Dbl homology (DH) domain"/>
    <property type="match status" value="1"/>
</dbReference>
<reference evidence="3 4" key="1">
    <citation type="submission" date="2024-03" db="EMBL/GenBank/DDBJ databases">
        <title>The Acrasis kona genome and developmental transcriptomes reveal deep origins of eukaryotic multicellular pathways.</title>
        <authorList>
            <person name="Sheikh S."/>
            <person name="Fu C.-J."/>
            <person name="Brown M.W."/>
            <person name="Baldauf S.L."/>
        </authorList>
    </citation>
    <scope>NUCLEOTIDE SEQUENCE [LARGE SCALE GENOMIC DNA]</scope>
    <source>
        <strain evidence="3 4">ATCC MYA-3509</strain>
    </source>
</reference>
<dbReference type="SUPFAM" id="SSF48065">
    <property type="entry name" value="DBL homology domain (DH-domain)"/>
    <property type="match status" value="1"/>
</dbReference>
<feature type="compositionally biased region" description="Basic and acidic residues" evidence="1">
    <location>
        <begin position="608"/>
        <end position="623"/>
    </location>
</feature>
<dbReference type="Pfam" id="PF00621">
    <property type="entry name" value="RhoGEF"/>
    <property type="match status" value="1"/>
</dbReference>
<dbReference type="PANTHER" id="PTHR12673">
    <property type="entry name" value="FACIOGENITAL DYSPLASIA PROTEIN"/>
    <property type="match status" value="1"/>
</dbReference>
<evidence type="ECO:0000259" key="2">
    <source>
        <dbReference type="PROSITE" id="PS50010"/>
    </source>
</evidence>
<gene>
    <name evidence="3" type="ORF">AKO1_011764</name>
</gene>
<feature type="domain" description="DH" evidence="2">
    <location>
        <begin position="124"/>
        <end position="312"/>
    </location>
</feature>
<evidence type="ECO:0000313" key="4">
    <source>
        <dbReference type="Proteomes" id="UP001431209"/>
    </source>
</evidence>